<dbReference type="AlphaFoldDB" id="A0A2Z3GRD9"/>
<sequence length="150" mass="16717">MAERLVEWTDPPPMHPHRANPAFLYEEGSGPVWCHYLAYALRESEEHFAVLLFCCEDSDVVSLTSPAADKHPYRTLGLIGPRFFRLLDSPRQNGYDLYHLLCAFPQRTIEVVCMTYAVLESRIAARSSVGALLAVVAKQAEPGAAPDTAR</sequence>
<dbReference type="Proteomes" id="UP000245802">
    <property type="component" value="Chromosome"/>
</dbReference>
<reference evidence="1 2" key="1">
    <citation type="submission" date="2018-01" db="EMBL/GenBank/DDBJ databases">
        <title>G. obscuriglobus.</title>
        <authorList>
            <person name="Franke J."/>
            <person name="Blomberg W."/>
            <person name="Selmecki A."/>
        </authorList>
    </citation>
    <scope>NUCLEOTIDE SEQUENCE [LARGE SCALE GENOMIC DNA]</scope>
    <source>
        <strain evidence="1 2">DSM 5831</strain>
    </source>
</reference>
<gene>
    <name evidence="1" type="ORF">C1280_01830</name>
</gene>
<evidence type="ECO:0000313" key="1">
    <source>
        <dbReference type="EMBL" id="AWM35878.1"/>
    </source>
</evidence>
<keyword evidence="2" id="KW-1185">Reference proteome</keyword>
<evidence type="ECO:0000313" key="2">
    <source>
        <dbReference type="Proteomes" id="UP000245802"/>
    </source>
</evidence>
<accession>A0A2Z3GRD9</accession>
<dbReference type="RefSeq" id="WP_010049221.1">
    <property type="nucleotide sequence ID" value="NZ_CP025958.1"/>
</dbReference>
<protein>
    <submittedName>
        <fullName evidence="1">Uncharacterized protein</fullName>
    </submittedName>
</protein>
<dbReference type="KEGG" id="gog:C1280_01830"/>
<organism evidence="1 2">
    <name type="scientific">Gemmata obscuriglobus</name>
    <dbReference type="NCBI Taxonomy" id="114"/>
    <lineage>
        <taxon>Bacteria</taxon>
        <taxon>Pseudomonadati</taxon>
        <taxon>Planctomycetota</taxon>
        <taxon>Planctomycetia</taxon>
        <taxon>Gemmatales</taxon>
        <taxon>Gemmataceae</taxon>
        <taxon>Gemmata</taxon>
    </lineage>
</organism>
<name>A0A2Z3GRD9_9BACT</name>
<proteinExistence type="predicted"/>
<dbReference type="EMBL" id="CP025958">
    <property type="protein sequence ID" value="AWM35878.1"/>
    <property type="molecule type" value="Genomic_DNA"/>
</dbReference>